<gene>
    <name evidence="1" type="ORF">F511_39212</name>
</gene>
<name>A0A2Z7D5F0_9LAMI</name>
<dbReference type="OrthoDB" id="1937173at2759"/>
<keyword evidence="2" id="KW-1185">Reference proteome</keyword>
<dbReference type="Proteomes" id="UP000250235">
    <property type="component" value="Unassembled WGS sequence"/>
</dbReference>
<proteinExistence type="predicted"/>
<dbReference type="EMBL" id="KQ989093">
    <property type="protein sequence ID" value="KZV54852.1"/>
    <property type="molecule type" value="Genomic_DNA"/>
</dbReference>
<sequence>MFLRNLALFSRELFRRFSVVSGGCFARCEGERKYRTLIFPAGIVSTMRRVVNYHSSWARQQQVELFDASGNPGSTAGRGFNPAGGAPGGDYDTCWTYVCFVVCCFELIFIADAFVIERGLCTTVLHDVVLVANPAGASLYSQEVVLNGILSFGEKLLVANLIRLVLWDFDCIVGMEVLSSYRASVDCFHGIVRFRPQARSGTSTAMIPGRRFR</sequence>
<organism evidence="1 2">
    <name type="scientific">Dorcoceras hygrometricum</name>
    <dbReference type="NCBI Taxonomy" id="472368"/>
    <lineage>
        <taxon>Eukaryota</taxon>
        <taxon>Viridiplantae</taxon>
        <taxon>Streptophyta</taxon>
        <taxon>Embryophyta</taxon>
        <taxon>Tracheophyta</taxon>
        <taxon>Spermatophyta</taxon>
        <taxon>Magnoliopsida</taxon>
        <taxon>eudicotyledons</taxon>
        <taxon>Gunneridae</taxon>
        <taxon>Pentapetalae</taxon>
        <taxon>asterids</taxon>
        <taxon>lamiids</taxon>
        <taxon>Lamiales</taxon>
        <taxon>Gesneriaceae</taxon>
        <taxon>Didymocarpoideae</taxon>
        <taxon>Trichosporeae</taxon>
        <taxon>Loxocarpinae</taxon>
        <taxon>Dorcoceras</taxon>
    </lineage>
</organism>
<evidence type="ECO:0000313" key="2">
    <source>
        <dbReference type="Proteomes" id="UP000250235"/>
    </source>
</evidence>
<evidence type="ECO:0000313" key="1">
    <source>
        <dbReference type="EMBL" id="KZV54852.1"/>
    </source>
</evidence>
<dbReference type="Gene3D" id="2.40.70.10">
    <property type="entry name" value="Acid Proteases"/>
    <property type="match status" value="1"/>
</dbReference>
<dbReference type="Pfam" id="PF08284">
    <property type="entry name" value="RVP_2"/>
    <property type="match status" value="1"/>
</dbReference>
<dbReference type="AlphaFoldDB" id="A0A2Z7D5F0"/>
<protein>
    <submittedName>
        <fullName evidence="1">Uncharacterized protein</fullName>
    </submittedName>
</protein>
<reference evidence="1 2" key="1">
    <citation type="journal article" date="2015" name="Proc. Natl. Acad. Sci. U.S.A.">
        <title>The resurrection genome of Boea hygrometrica: A blueprint for survival of dehydration.</title>
        <authorList>
            <person name="Xiao L."/>
            <person name="Yang G."/>
            <person name="Zhang L."/>
            <person name="Yang X."/>
            <person name="Zhao S."/>
            <person name="Ji Z."/>
            <person name="Zhou Q."/>
            <person name="Hu M."/>
            <person name="Wang Y."/>
            <person name="Chen M."/>
            <person name="Xu Y."/>
            <person name="Jin H."/>
            <person name="Xiao X."/>
            <person name="Hu G."/>
            <person name="Bao F."/>
            <person name="Hu Y."/>
            <person name="Wan P."/>
            <person name="Li L."/>
            <person name="Deng X."/>
            <person name="Kuang T."/>
            <person name="Xiang C."/>
            <person name="Zhu J.K."/>
            <person name="Oliver M.J."/>
            <person name="He Y."/>
        </authorList>
    </citation>
    <scope>NUCLEOTIDE SEQUENCE [LARGE SCALE GENOMIC DNA]</scope>
    <source>
        <strain evidence="2">cv. XS01</strain>
    </source>
</reference>
<dbReference type="InterPro" id="IPR021109">
    <property type="entry name" value="Peptidase_aspartic_dom_sf"/>
</dbReference>
<accession>A0A2Z7D5F0</accession>